<proteinExistence type="inferred from homology"/>
<dbReference type="PRINTS" id="PR00080">
    <property type="entry name" value="SDRFAMILY"/>
</dbReference>
<accession>A0ABW3QL49</accession>
<evidence type="ECO:0000256" key="2">
    <source>
        <dbReference type="ARBA" id="ARBA00023002"/>
    </source>
</evidence>
<dbReference type="InterPro" id="IPR002347">
    <property type="entry name" value="SDR_fam"/>
</dbReference>
<dbReference type="GO" id="GO:0016491">
    <property type="term" value="F:oxidoreductase activity"/>
    <property type="evidence" value="ECO:0007669"/>
    <property type="project" value="UniProtKB-KW"/>
</dbReference>
<dbReference type="RefSeq" id="WP_379884203.1">
    <property type="nucleotide sequence ID" value="NZ_JBHTLP010000007.1"/>
</dbReference>
<dbReference type="PANTHER" id="PTHR24321">
    <property type="entry name" value="DEHYDROGENASES, SHORT CHAIN"/>
    <property type="match status" value="1"/>
</dbReference>
<sequence length="260" mass="27343">MKESLIGKVALITGGTTGIGLVVAQQLAARGVRVAMGGRDQLRGEAAVRSIGDVSKALFVQTDVSDESQVQALVQQTVNHYGGIDFLFNNAGIEGLLGPLTTNTEHVLDQLLAINVKGVLLTLKHVLPHLIERTGGIIVNTASFVGTTVPFPDAVAYGATKAAVLSITRSVALGYANDQIQVYAVCPWITDTPMVDRLTGHQSDAKAAFGSSNPSGRIATPEDIAHVVLSLFFQELDLQSGDAVLVDSGAVWNKIHHLSA</sequence>
<keyword evidence="2 4" id="KW-0560">Oxidoreductase</keyword>
<evidence type="ECO:0000313" key="4">
    <source>
        <dbReference type="EMBL" id="MFD1141155.1"/>
    </source>
</evidence>
<dbReference type="SUPFAM" id="SSF51735">
    <property type="entry name" value="NAD(P)-binding Rossmann-fold domains"/>
    <property type="match status" value="1"/>
</dbReference>
<dbReference type="PANTHER" id="PTHR24321:SF11">
    <property type="entry name" value="BLR0893 PROTEIN"/>
    <property type="match status" value="1"/>
</dbReference>
<organism evidence="4 5">
    <name type="scientific">Larkinella insperata</name>
    <dbReference type="NCBI Taxonomy" id="332158"/>
    <lineage>
        <taxon>Bacteria</taxon>
        <taxon>Pseudomonadati</taxon>
        <taxon>Bacteroidota</taxon>
        <taxon>Cytophagia</taxon>
        <taxon>Cytophagales</taxon>
        <taxon>Spirosomataceae</taxon>
        <taxon>Larkinella</taxon>
    </lineage>
</organism>
<evidence type="ECO:0000256" key="1">
    <source>
        <dbReference type="ARBA" id="ARBA00006484"/>
    </source>
</evidence>
<name>A0ABW3QL49_9BACT</name>
<dbReference type="EC" id="1.1.1.-" evidence="4"/>
<dbReference type="Gene3D" id="3.40.50.720">
    <property type="entry name" value="NAD(P)-binding Rossmann-like Domain"/>
    <property type="match status" value="1"/>
</dbReference>
<keyword evidence="5" id="KW-1185">Reference proteome</keyword>
<evidence type="ECO:0000256" key="3">
    <source>
        <dbReference type="RuleBase" id="RU000363"/>
    </source>
</evidence>
<dbReference type="PRINTS" id="PR00081">
    <property type="entry name" value="GDHRDH"/>
</dbReference>
<reference evidence="5" key="1">
    <citation type="journal article" date="2019" name="Int. J. Syst. Evol. Microbiol.">
        <title>The Global Catalogue of Microorganisms (GCM) 10K type strain sequencing project: providing services to taxonomists for standard genome sequencing and annotation.</title>
        <authorList>
            <consortium name="The Broad Institute Genomics Platform"/>
            <consortium name="The Broad Institute Genome Sequencing Center for Infectious Disease"/>
            <person name="Wu L."/>
            <person name="Ma J."/>
        </authorList>
    </citation>
    <scope>NUCLEOTIDE SEQUENCE [LARGE SCALE GENOMIC DNA]</scope>
    <source>
        <strain evidence="5">CCUG 55608</strain>
    </source>
</reference>
<comment type="caution">
    <text evidence="4">The sequence shown here is derived from an EMBL/GenBank/DDBJ whole genome shotgun (WGS) entry which is preliminary data.</text>
</comment>
<dbReference type="EMBL" id="JBHTLP010000007">
    <property type="protein sequence ID" value="MFD1141155.1"/>
    <property type="molecule type" value="Genomic_DNA"/>
</dbReference>
<dbReference type="Proteomes" id="UP001597116">
    <property type="component" value="Unassembled WGS sequence"/>
</dbReference>
<evidence type="ECO:0000313" key="5">
    <source>
        <dbReference type="Proteomes" id="UP001597116"/>
    </source>
</evidence>
<comment type="similarity">
    <text evidence="1 3">Belongs to the short-chain dehydrogenases/reductases (SDR) family.</text>
</comment>
<protein>
    <submittedName>
        <fullName evidence="4">SDR family NAD(P)-dependent oxidoreductase</fullName>
        <ecNumber evidence="4">1.1.1.-</ecNumber>
    </submittedName>
</protein>
<dbReference type="Pfam" id="PF00106">
    <property type="entry name" value="adh_short"/>
    <property type="match status" value="1"/>
</dbReference>
<gene>
    <name evidence="4" type="ORF">ACFQ4C_08550</name>
</gene>
<dbReference type="InterPro" id="IPR036291">
    <property type="entry name" value="NAD(P)-bd_dom_sf"/>
</dbReference>
<dbReference type="CDD" id="cd05233">
    <property type="entry name" value="SDR_c"/>
    <property type="match status" value="1"/>
</dbReference>